<evidence type="ECO:0000313" key="3">
    <source>
        <dbReference type="Proteomes" id="UP000799770"/>
    </source>
</evidence>
<keyword evidence="3" id="KW-1185">Reference proteome</keyword>
<evidence type="ECO:0000256" key="1">
    <source>
        <dbReference type="SAM" id="MobiDB-lite"/>
    </source>
</evidence>
<proteinExistence type="predicted"/>
<evidence type="ECO:0000313" key="2">
    <source>
        <dbReference type="EMBL" id="KAF2119486.1"/>
    </source>
</evidence>
<feature type="region of interest" description="Disordered" evidence="1">
    <location>
        <begin position="440"/>
        <end position="463"/>
    </location>
</feature>
<dbReference type="AlphaFoldDB" id="A0A6A5ZK20"/>
<organism evidence="2 3">
    <name type="scientific">Lophiotrema nucula</name>
    <dbReference type="NCBI Taxonomy" id="690887"/>
    <lineage>
        <taxon>Eukaryota</taxon>
        <taxon>Fungi</taxon>
        <taxon>Dikarya</taxon>
        <taxon>Ascomycota</taxon>
        <taxon>Pezizomycotina</taxon>
        <taxon>Dothideomycetes</taxon>
        <taxon>Pleosporomycetidae</taxon>
        <taxon>Pleosporales</taxon>
        <taxon>Lophiotremataceae</taxon>
        <taxon>Lophiotrema</taxon>
    </lineage>
</organism>
<dbReference type="OrthoDB" id="8922241at2759"/>
<name>A0A6A5ZK20_9PLEO</name>
<dbReference type="Proteomes" id="UP000799770">
    <property type="component" value="Unassembled WGS sequence"/>
</dbReference>
<sequence>MQLLEVSGHIQWLDEQPSSPAPCLHDIHSGAHALVDQLNAMYASELVKKVFEIFSVIKEELYSRQTHDSATLGLSTTLTLLIEVYQVGAVGTTDSAILPINSTATCNGDTSRSGACQNSTTTIADTVRLNANTQAGYPDHVAPKTAERRPLTTETRLFACPVKKHCEAFKEYCPCIFLGKPNMWGVTEHLKSRDHRYRSLVQCRRCWAYYLGDSCQKPHNFPEDQSLPQPRGQGQVDQWFDLYRTLYPLDTILPYPYVDEPPSGLFPSGGDQLRGTSSRQRTVNQNSAQFALGAGPGMLDFGTAFNLPPTMSNLYESAAFQTLESTLLHLYAEVSDMNTEFMRRQINQHDPPTQEQARAITSHLLRMANDSLIQIIGALQQRAATSSGYTPASAFGLSIVGRPGLPTTMVANIHRPESQSQTAEGQVGLGPDYALYIPGPPQNNLDYDASSDPAPRDWWPPQL</sequence>
<reference evidence="2" key="1">
    <citation type="journal article" date="2020" name="Stud. Mycol.">
        <title>101 Dothideomycetes genomes: a test case for predicting lifestyles and emergence of pathogens.</title>
        <authorList>
            <person name="Haridas S."/>
            <person name="Albert R."/>
            <person name="Binder M."/>
            <person name="Bloem J."/>
            <person name="Labutti K."/>
            <person name="Salamov A."/>
            <person name="Andreopoulos B."/>
            <person name="Baker S."/>
            <person name="Barry K."/>
            <person name="Bills G."/>
            <person name="Bluhm B."/>
            <person name="Cannon C."/>
            <person name="Castanera R."/>
            <person name="Culley D."/>
            <person name="Daum C."/>
            <person name="Ezra D."/>
            <person name="Gonzalez J."/>
            <person name="Henrissat B."/>
            <person name="Kuo A."/>
            <person name="Liang C."/>
            <person name="Lipzen A."/>
            <person name="Lutzoni F."/>
            <person name="Magnuson J."/>
            <person name="Mondo S."/>
            <person name="Nolan M."/>
            <person name="Ohm R."/>
            <person name="Pangilinan J."/>
            <person name="Park H.-J."/>
            <person name="Ramirez L."/>
            <person name="Alfaro M."/>
            <person name="Sun H."/>
            <person name="Tritt A."/>
            <person name="Yoshinaga Y."/>
            <person name="Zwiers L.-H."/>
            <person name="Turgeon B."/>
            <person name="Goodwin S."/>
            <person name="Spatafora J."/>
            <person name="Crous P."/>
            <person name="Grigoriev I."/>
        </authorList>
    </citation>
    <scope>NUCLEOTIDE SEQUENCE</scope>
    <source>
        <strain evidence="2">CBS 627.86</strain>
    </source>
</reference>
<accession>A0A6A5ZK20</accession>
<dbReference type="EMBL" id="ML977315">
    <property type="protein sequence ID" value="KAF2119486.1"/>
    <property type="molecule type" value="Genomic_DNA"/>
</dbReference>
<protein>
    <submittedName>
        <fullName evidence="2">Uncharacterized protein</fullName>
    </submittedName>
</protein>
<gene>
    <name evidence="2" type="ORF">BDV96DRAFT_596201</name>
</gene>